<name>A0A0C3BKC9_PILCF</name>
<dbReference type="GO" id="GO:0005886">
    <property type="term" value="C:plasma membrane"/>
    <property type="evidence" value="ECO:0007669"/>
    <property type="project" value="TreeGrafter"/>
</dbReference>
<dbReference type="Pfam" id="PF04479">
    <property type="entry name" value="RTA1"/>
    <property type="match status" value="1"/>
</dbReference>
<evidence type="ECO:0000256" key="6">
    <source>
        <dbReference type="SAM" id="SignalP"/>
    </source>
</evidence>
<dbReference type="HOGENOM" id="CLU_033465_6_0_1"/>
<dbReference type="GO" id="GO:0000324">
    <property type="term" value="C:fungal-type vacuole"/>
    <property type="evidence" value="ECO:0007669"/>
    <property type="project" value="TreeGrafter"/>
</dbReference>
<dbReference type="PANTHER" id="PTHR31465">
    <property type="entry name" value="PROTEIN RTA1-RELATED"/>
    <property type="match status" value="1"/>
</dbReference>
<keyword evidence="4 5" id="KW-0472">Membrane</keyword>
<evidence type="ECO:0000313" key="7">
    <source>
        <dbReference type="EMBL" id="KIM74097.1"/>
    </source>
</evidence>
<dbReference type="Proteomes" id="UP000054166">
    <property type="component" value="Unassembled WGS sequence"/>
</dbReference>
<evidence type="ECO:0000256" key="2">
    <source>
        <dbReference type="ARBA" id="ARBA00022692"/>
    </source>
</evidence>
<feature type="signal peptide" evidence="6">
    <location>
        <begin position="1"/>
        <end position="18"/>
    </location>
</feature>
<dbReference type="InterPro" id="IPR007568">
    <property type="entry name" value="RTA1"/>
</dbReference>
<dbReference type="EMBL" id="KN833066">
    <property type="protein sequence ID" value="KIM74097.1"/>
    <property type="molecule type" value="Genomic_DNA"/>
</dbReference>
<organism evidence="8 9">
    <name type="scientific">Piloderma croceum (strain F 1598)</name>
    <dbReference type="NCBI Taxonomy" id="765440"/>
    <lineage>
        <taxon>Eukaryota</taxon>
        <taxon>Fungi</taxon>
        <taxon>Dikarya</taxon>
        <taxon>Basidiomycota</taxon>
        <taxon>Agaricomycotina</taxon>
        <taxon>Agaricomycetes</taxon>
        <taxon>Agaricomycetidae</taxon>
        <taxon>Atheliales</taxon>
        <taxon>Atheliaceae</taxon>
        <taxon>Piloderma</taxon>
    </lineage>
</organism>
<evidence type="ECO:0000256" key="1">
    <source>
        <dbReference type="ARBA" id="ARBA00004141"/>
    </source>
</evidence>
<evidence type="ECO:0000256" key="4">
    <source>
        <dbReference type="ARBA" id="ARBA00023136"/>
    </source>
</evidence>
<evidence type="ECO:0000256" key="5">
    <source>
        <dbReference type="SAM" id="Phobius"/>
    </source>
</evidence>
<dbReference type="STRING" id="765440.A0A0C3BKC9"/>
<keyword evidence="6" id="KW-0732">Signal</keyword>
<dbReference type="AlphaFoldDB" id="A0A0C3BKC9"/>
<gene>
    <name evidence="8" type="ORF">PILCRDRAFT_815278</name>
    <name evidence="7" type="ORF">PILCRDRAFT_828504</name>
</gene>
<dbReference type="EMBL" id="KN832980">
    <property type="protein sequence ID" value="KIM86843.1"/>
    <property type="molecule type" value="Genomic_DNA"/>
</dbReference>
<comment type="subcellular location">
    <subcellularLocation>
        <location evidence="1">Membrane</location>
        <topology evidence="1">Multi-pass membrane protein</topology>
    </subcellularLocation>
</comment>
<evidence type="ECO:0008006" key="10">
    <source>
        <dbReference type="Google" id="ProtNLM"/>
    </source>
</evidence>
<keyword evidence="2 5" id="KW-0812">Transmembrane</keyword>
<feature type="chain" id="PRO_5007392103" description="RTA1 like protein" evidence="6">
    <location>
        <begin position="19"/>
        <end position="242"/>
    </location>
</feature>
<dbReference type="PANTHER" id="PTHR31465:SF9">
    <property type="entry name" value="SPHINGOID LONG-CHAIN BASE TRANSPORTER RSB1"/>
    <property type="match status" value="1"/>
</dbReference>
<evidence type="ECO:0000256" key="3">
    <source>
        <dbReference type="ARBA" id="ARBA00022989"/>
    </source>
</evidence>
<reference evidence="9" key="2">
    <citation type="submission" date="2015-01" db="EMBL/GenBank/DDBJ databases">
        <title>Evolutionary Origins and Diversification of the Mycorrhizal Mutualists.</title>
        <authorList>
            <consortium name="DOE Joint Genome Institute"/>
            <consortium name="Mycorrhizal Genomics Consortium"/>
            <person name="Kohler A."/>
            <person name="Kuo A."/>
            <person name="Nagy L.G."/>
            <person name="Floudas D."/>
            <person name="Copeland A."/>
            <person name="Barry K.W."/>
            <person name="Cichocki N."/>
            <person name="Veneault-Fourrey C."/>
            <person name="LaButti K."/>
            <person name="Lindquist E.A."/>
            <person name="Lipzen A."/>
            <person name="Lundell T."/>
            <person name="Morin E."/>
            <person name="Murat C."/>
            <person name="Riley R."/>
            <person name="Ohm R."/>
            <person name="Sun H."/>
            <person name="Tunlid A."/>
            <person name="Henrissat B."/>
            <person name="Grigoriev I.V."/>
            <person name="Hibbett D.S."/>
            <person name="Martin F."/>
        </authorList>
    </citation>
    <scope>NUCLEOTIDE SEQUENCE [LARGE SCALE GENOMIC DNA]</scope>
    <source>
        <strain evidence="9">F 1598</strain>
    </source>
</reference>
<feature type="transmembrane region" description="Helical" evidence="5">
    <location>
        <begin position="42"/>
        <end position="61"/>
    </location>
</feature>
<proteinExistence type="predicted"/>
<keyword evidence="9" id="KW-1185">Reference proteome</keyword>
<evidence type="ECO:0000313" key="9">
    <source>
        <dbReference type="Proteomes" id="UP000054166"/>
    </source>
</evidence>
<keyword evidence="3 5" id="KW-1133">Transmembrane helix</keyword>
<dbReference type="FunCoup" id="A0A0C3BKC9">
    <property type="interactions" value="33"/>
</dbReference>
<feature type="transmembrane region" description="Helical" evidence="5">
    <location>
        <begin position="167"/>
        <end position="186"/>
    </location>
</feature>
<protein>
    <recommendedName>
        <fullName evidence="10">RTA1 like protein</fullName>
    </recommendedName>
</protein>
<dbReference type="OrthoDB" id="3358017at2759"/>
<sequence length="242" mass="26557">MWWLLPTAVLAGVGEVLGWSARLWSSHNPLLNTPFLMQISTTIIAPTPLAAANFVTLGIIINRLGDHYSRLSTRWYTIIFCTVDIISLVIQAVGGGLASSANTLDGANNGAHIMLGGIVLQLVSLVVYVTCALEFYLRFLKDRPIREISTSNAEKGEIKRPMDTRMMIMMGGLAFSSLCLFIRAVYRTIELAGGWDGRIISTELYFNVLDGAMVTLAIYTLNFAHPGLLLSKVPSSFLMQLE</sequence>
<reference evidence="8" key="3">
    <citation type="submission" date="2015-02" db="EMBL/GenBank/DDBJ databases">
        <title>Evolutionary Origins and Diversification of the Mycorrhizal Mutualists.</title>
        <authorList>
            <consortium name="DOE Joint Genome Institute"/>
            <consortium name="Mycorrhizal Genomics Consortium"/>
            <person name="Kohler A."/>
            <person name="Kuo A."/>
            <person name="Nagy L.G."/>
            <person name="Floudas D."/>
            <person name="Copeland A."/>
            <person name="Barry K.W."/>
            <person name="Cichocki N."/>
            <person name="Veneault-Fourrey C."/>
            <person name="LaButti K."/>
            <person name="Lindquist E.A."/>
            <person name="Lipzen A."/>
            <person name="Lundell T."/>
            <person name="Morin E."/>
            <person name="Murat C."/>
            <person name="Riley R."/>
            <person name="Ohm R."/>
            <person name="Sun H."/>
            <person name="Tunlid A."/>
            <person name="Henrissat B."/>
            <person name="Grigoriev I.V."/>
            <person name="Hibbett D.S."/>
            <person name="Martin F."/>
        </authorList>
    </citation>
    <scope>NUCLEOTIDE SEQUENCE</scope>
    <source>
        <strain evidence="8 9">F 1598</strain>
    </source>
</reference>
<feature type="transmembrane region" description="Helical" evidence="5">
    <location>
        <begin position="113"/>
        <end position="137"/>
    </location>
</feature>
<reference evidence="8 9" key="1">
    <citation type="submission" date="2014-04" db="EMBL/GenBank/DDBJ databases">
        <authorList>
            <consortium name="DOE Joint Genome Institute"/>
            <person name="Kuo A."/>
            <person name="Tarkka M."/>
            <person name="Buscot F."/>
            <person name="Kohler A."/>
            <person name="Nagy L.G."/>
            <person name="Floudas D."/>
            <person name="Copeland A."/>
            <person name="Barry K.W."/>
            <person name="Cichocki N."/>
            <person name="Veneault-Fourrey C."/>
            <person name="LaButti K."/>
            <person name="Lindquist E.A."/>
            <person name="Lipzen A."/>
            <person name="Lundell T."/>
            <person name="Morin E."/>
            <person name="Murat C."/>
            <person name="Sun H."/>
            <person name="Tunlid A."/>
            <person name="Henrissat B."/>
            <person name="Grigoriev I.V."/>
            <person name="Hibbett D.S."/>
            <person name="Martin F."/>
            <person name="Nordberg H.P."/>
            <person name="Cantor M.N."/>
            <person name="Hua S.X."/>
        </authorList>
    </citation>
    <scope>NUCLEOTIDE SEQUENCE [LARGE SCALE GENOMIC DNA]</scope>
    <source>
        <strain evidence="8 9">F 1598</strain>
    </source>
</reference>
<feature type="transmembrane region" description="Helical" evidence="5">
    <location>
        <begin position="206"/>
        <end position="230"/>
    </location>
</feature>
<evidence type="ECO:0000313" key="8">
    <source>
        <dbReference type="EMBL" id="KIM86843.1"/>
    </source>
</evidence>
<accession>A0A0C3BKC9</accession>
<feature type="transmembrane region" description="Helical" evidence="5">
    <location>
        <begin position="73"/>
        <end position="93"/>
    </location>
</feature>